<accession>A0A918K5Y6</accession>
<evidence type="ECO:0000313" key="2">
    <source>
        <dbReference type="Proteomes" id="UP000626148"/>
    </source>
</evidence>
<reference evidence="1" key="2">
    <citation type="submission" date="2020-09" db="EMBL/GenBank/DDBJ databases">
        <authorList>
            <person name="Sun Q."/>
            <person name="Kim S."/>
        </authorList>
    </citation>
    <scope>NUCLEOTIDE SEQUENCE</scope>
    <source>
        <strain evidence="1">KCTC 22169</strain>
    </source>
</reference>
<dbReference type="InterPro" id="IPR008799">
    <property type="entry name" value="Pseudomon_AvrD"/>
</dbReference>
<reference evidence="1" key="1">
    <citation type="journal article" date="2014" name="Int. J. Syst. Evol. Microbiol.">
        <title>Complete genome sequence of Corynebacterium casei LMG S-19264T (=DSM 44701T), isolated from a smear-ripened cheese.</title>
        <authorList>
            <consortium name="US DOE Joint Genome Institute (JGI-PGF)"/>
            <person name="Walter F."/>
            <person name="Albersmeier A."/>
            <person name="Kalinowski J."/>
            <person name="Ruckert C."/>
        </authorList>
    </citation>
    <scope>NUCLEOTIDE SEQUENCE</scope>
    <source>
        <strain evidence="1">KCTC 22169</strain>
    </source>
</reference>
<gene>
    <name evidence="1" type="primary">mmyD</name>
    <name evidence="1" type="ORF">GCM10007392_16860</name>
</gene>
<comment type="caution">
    <text evidence="1">The sequence shown here is derived from an EMBL/GenBank/DDBJ whole genome shotgun (WGS) entry which is preliminary data.</text>
</comment>
<organism evidence="1 2">
    <name type="scientific">Saccharospirillum salsuginis</name>
    <dbReference type="NCBI Taxonomy" id="418750"/>
    <lineage>
        <taxon>Bacteria</taxon>
        <taxon>Pseudomonadati</taxon>
        <taxon>Pseudomonadota</taxon>
        <taxon>Gammaproteobacteria</taxon>
        <taxon>Oceanospirillales</taxon>
        <taxon>Saccharospirillaceae</taxon>
        <taxon>Saccharospirillum</taxon>
    </lineage>
</organism>
<proteinExistence type="predicted"/>
<dbReference type="AlphaFoldDB" id="A0A918K5Y6"/>
<dbReference type="RefSeq" id="WP_189608091.1">
    <property type="nucleotide sequence ID" value="NZ_BMXR01000003.1"/>
</dbReference>
<sequence length="332" mass="37671">MQGFQHASSSITPTHYPDIDALLGNKHDRYFGQGFKQVDHQLINQSFNTVNRQLTADIRIDYPAHWSRKGLYPMKPHLSTIDAMWLNCCACETLLAACYKMTPGSIPPLIRRVDMKAGSRPLENLAAIPLSVKLNETHRRGEFRRFQSHFQARIGGMSLDTVIEHDGQWRDSPLPAELDFQTTPDKPYSRQCHRATRTDTTHDVSQLVFGANDDQVRANYSSHSSSQNGSEFLAPIEVILVLGQLAQALIYRKDGLSRENSNTLWMRSVVLENATHFQACGDTPAHVWLDWHRTLKKSGESWRVFRMQGTLGSSRGLFSLAYRLPGSYREDV</sequence>
<dbReference type="Pfam" id="PF05655">
    <property type="entry name" value="AvrD"/>
    <property type="match status" value="1"/>
</dbReference>
<evidence type="ECO:0000313" key="1">
    <source>
        <dbReference type="EMBL" id="GGX50043.1"/>
    </source>
</evidence>
<keyword evidence="2" id="KW-1185">Reference proteome</keyword>
<evidence type="ECO:0008006" key="3">
    <source>
        <dbReference type="Google" id="ProtNLM"/>
    </source>
</evidence>
<protein>
    <recommendedName>
        <fullName evidence="3">Avirulence D protein (AvrD)</fullName>
    </recommendedName>
</protein>
<dbReference type="EMBL" id="BMXR01000003">
    <property type="protein sequence ID" value="GGX50043.1"/>
    <property type="molecule type" value="Genomic_DNA"/>
</dbReference>
<name>A0A918K5Y6_9GAMM</name>
<dbReference type="Proteomes" id="UP000626148">
    <property type="component" value="Unassembled WGS sequence"/>
</dbReference>